<dbReference type="VEuPathDB" id="VectorBase:CSON002007"/>
<keyword evidence="4" id="KW-0158">Chromosome</keyword>
<keyword evidence="7" id="KW-0539">Nucleus</keyword>
<dbReference type="PANTHER" id="PTHR16040:SF7">
    <property type="entry name" value="AUSTRALIN, ISOFORM A-RELATED"/>
    <property type="match status" value="1"/>
</dbReference>
<dbReference type="InterPro" id="IPR018867">
    <property type="entry name" value="Cell_div_borealin"/>
</dbReference>
<evidence type="ECO:0000256" key="4">
    <source>
        <dbReference type="ARBA" id="ARBA00022454"/>
    </source>
</evidence>
<dbReference type="GO" id="GO:0051301">
    <property type="term" value="P:cell division"/>
    <property type="evidence" value="ECO:0007669"/>
    <property type="project" value="UniProtKB-KW"/>
</dbReference>
<sequence length="328" mass="36817">MPRTKISKNRKRSNCVRSIDEKLQELDIIVDQYFEDIQSKYECAMSDIEQQMHKVRSQIPARILKMKISDLHKMGINNFSDVKNSPMPHENATGSAFRNLHSTRESFSPILAPMLRKQSTFDDGYSTHEDNRNSQSSSNGNTRLPIPKITGPFMSAQMKKRRSRSAQSSVADNVYTPQLNQFNGPLQSRNSHMMKRTGPMSGMLSNRVSRPRFRTPVMHGRLKAASADRLMITPKVQPNTPMALLRHARTGESVFSVTGSPVITSVSGSHEANVNIPVGDSILSIRPTEMGEICPSYISKIDKSTIQHLKVLQQNLNRIMQSALGSDH</sequence>
<comment type="subcellular location">
    <subcellularLocation>
        <location evidence="2">Chromosome</location>
        <location evidence="2">Centromere</location>
    </subcellularLocation>
    <subcellularLocation>
        <location evidence="1">Nucleus</location>
    </subcellularLocation>
</comment>
<dbReference type="PANTHER" id="PTHR16040">
    <property type="entry name" value="AUSTRALIN, ISOFORM A-RELATED"/>
    <property type="match status" value="1"/>
</dbReference>
<evidence type="ECO:0000313" key="13">
    <source>
        <dbReference type="EMBL" id="SSX30043.1"/>
    </source>
</evidence>
<evidence type="ECO:0000256" key="7">
    <source>
        <dbReference type="ARBA" id="ARBA00023242"/>
    </source>
</evidence>
<dbReference type="GO" id="GO:0032133">
    <property type="term" value="C:chromosome passenger complex"/>
    <property type="evidence" value="ECO:0007669"/>
    <property type="project" value="TreeGrafter"/>
</dbReference>
<evidence type="ECO:0000256" key="2">
    <source>
        <dbReference type="ARBA" id="ARBA00004584"/>
    </source>
</evidence>
<keyword evidence="5" id="KW-0132">Cell division</keyword>
<evidence type="ECO:0000256" key="9">
    <source>
        <dbReference type="ARBA" id="ARBA00023328"/>
    </source>
</evidence>
<dbReference type="Pfam" id="PF10512">
    <property type="entry name" value="Borealin"/>
    <property type="match status" value="1"/>
</dbReference>
<accession>A0A336MMI4</accession>
<organism evidence="13">
    <name type="scientific">Culicoides sonorensis</name>
    <name type="common">Biting midge</name>
    <dbReference type="NCBI Taxonomy" id="179676"/>
    <lineage>
        <taxon>Eukaryota</taxon>
        <taxon>Metazoa</taxon>
        <taxon>Ecdysozoa</taxon>
        <taxon>Arthropoda</taxon>
        <taxon>Hexapoda</taxon>
        <taxon>Insecta</taxon>
        <taxon>Pterygota</taxon>
        <taxon>Neoptera</taxon>
        <taxon>Endopterygota</taxon>
        <taxon>Diptera</taxon>
        <taxon>Nematocera</taxon>
        <taxon>Chironomoidea</taxon>
        <taxon>Ceratopogonidae</taxon>
        <taxon>Ceratopogoninae</taxon>
        <taxon>Culicoides</taxon>
        <taxon>Monoculicoides</taxon>
    </lineage>
</organism>
<evidence type="ECO:0000256" key="1">
    <source>
        <dbReference type="ARBA" id="ARBA00004123"/>
    </source>
</evidence>
<feature type="compositionally biased region" description="Polar residues" evidence="10">
    <location>
        <begin position="133"/>
        <end position="142"/>
    </location>
</feature>
<dbReference type="InterPro" id="IPR046466">
    <property type="entry name" value="Borealin_C"/>
</dbReference>
<evidence type="ECO:0000256" key="6">
    <source>
        <dbReference type="ARBA" id="ARBA00022776"/>
    </source>
</evidence>
<gene>
    <name evidence="13" type="primary">CSON002007</name>
</gene>
<evidence type="ECO:0000256" key="10">
    <source>
        <dbReference type="SAM" id="MobiDB-lite"/>
    </source>
</evidence>
<evidence type="ECO:0000256" key="3">
    <source>
        <dbReference type="ARBA" id="ARBA00009914"/>
    </source>
</evidence>
<feature type="domain" description="Borealin C-terminal" evidence="11">
    <location>
        <begin position="207"/>
        <end position="321"/>
    </location>
</feature>
<keyword evidence="8" id="KW-0131">Cell cycle</keyword>
<dbReference type="OMA" id="ECHMTNI"/>
<evidence type="ECO:0000259" key="11">
    <source>
        <dbReference type="Pfam" id="PF10512"/>
    </source>
</evidence>
<keyword evidence="6" id="KW-0498">Mitosis</keyword>
<evidence type="ECO:0000256" key="5">
    <source>
        <dbReference type="ARBA" id="ARBA00022618"/>
    </source>
</evidence>
<evidence type="ECO:0000313" key="12">
    <source>
        <dbReference type="EMBL" id="SSX10355.1"/>
    </source>
</evidence>
<reference evidence="12" key="1">
    <citation type="submission" date="2018-04" db="EMBL/GenBank/DDBJ databases">
        <authorList>
            <person name="Go L.Y."/>
            <person name="Mitchell J.A."/>
        </authorList>
    </citation>
    <scope>NUCLEOTIDE SEQUENCE</scope>
    <source>
        <tissue evidence="12">Whole organism</tissue>
    </source>
</reference>
<dbReference type="EMBL" id="UFQT01001324">
    <property type="protein sequence ID" value="SSX30043.1"/>
    <property type="molecule type" value="Genomic_DNA"/>
</dbReference>
<keyword evidence="9" id="KW-0137">Centromere</keyword>
<dbReference type="GO" id="GO:0000775">
    <property type="term" value="C:chromosome, centromeric region"/>
    <property type="evidence" value="ECO:0007669"/>
    <property type="project" value="UniProtKB-SubCell"/>
</dbReference>
<dbReference type="GO" id="GO:0000070">
    <property type="term" value="P:mitotic sister chromatid segregation"/>
    <property type="evidence" value="ECO:0007669"/>
    <property type="project" value="TreeGrafter"/>
</dbReference>
<dbReference type="GO" id="GO:0051233">
    <property type="term" value="C:spindle midzone"/>
    <property type="evidence" value="ECO:0007669"/>
    <property type="project" value="TreeGrafter"/>
</dbReference>
<reference evidence="13" key="2">
    <citation type="submission" date="2018-07" db="EMBL/GenBank/DDBJ databases">
        <authorList>
            <person name="Quirk P.G."/>
            <person name="Krulwich T.A."/>
        </authorList>
    </citation>
    <scope>NUCLEOTIDE SEQUENCE</scope>
</reference>
<name>A0A336MMI4_CULSO</name>
<dbReference type="EMBL" id="UFQS01001324">
    <property type="protein sequence ID" value="SSX10355.1"/>
    <property type="molecule type" value="Genomic_DNA"/>
</dbReference>
<dbReference type="GO" id="GO:0005634">
    <property type="term" value="C:nucleus"/>
    <property type="evidence" value="ECO:0007669"/>
    <property type="project" value="UniProtKB-SubCell"/>
</dbReference>
<evidence type="ECO:0000256" key="8">
    <source>
        <dbReference type="ARBA" id="ARBA00023306"/>
    </source>
</evidence>
<protein>
    <submittedName>
        <fullName evidence="13">CSON002007 protein</fullName>
    </submittedName>
</protein>
<proteinExistence type="inferred from homology"/>
<feature type="region of interest" description="Disordered" evidence="10">
    <location>
        <begin position="121"/>
        <end position="150"/>
    </location>
</feature>
<comment type="similarity">
    <text evidence="3">Belongs to the borealin family.</text>
</comment>
<dbReference type="AlphaFoldDB" id="A0A336MMI4"/>